<comment type="caution">
    <text evidence="2">The sequence shown here is derived from an EMBL/GenBank/DDBJ whole genome shotgun (WGS) entry which is preliminary data.</text>
</comment>
<organism evidence="2 3">
    <name type="scientific">Phenylobacterium ferrooxidans</name>
    <dbReference type="NCBI Taxonomy" id="2982689"/>
    <lineage>
        <taxon>Bacteria</taxon>
        <taxon>Pseudomonadati</taxon>
        <taxon>Pseudomonadota</taxon>
        <taxon>Alphaproteobacteria</taxon>
        <taxon>Caulobacterales</taxon>
        <taxon>Caulobacteraceae</taxon>
        <taxon>Phenylobacterium</taxon>
    </lineage>
</organism>
<dbReference type="EMBL" id="JAOTJD010000005">
    <property type="protein sequence ID" value="MFD3263135.1"/>
    <property type="molecule type" value="Genomic_DNA"/>
</dbReference>
<name>A0ABW6CMV1_9CAUL</name>
<protein>
    <recommendedName>
        <fullName evidence="1">DeoxyPurine in DNA protein A domain-containing protein</fullName>
    </recommendedName>
</protein>
<dbReference type="Proteomes" id="UP001598130">
    <property type="component" value="Unassembled WGS sequence"/>
</dbReference>
<proteinExistence type="predicted"/>
<gene>
    <name evidence="2" type="ORF">OCL97_04035</name>
</gene>
<keyword evidence="3" id="KW-1185">Reference proteome</keyword>
<evidence type="ECO:0000259" key="1">
    <source>
        <dbReference type="Pfam" id="PF23859"/>
    </source>
</evidence>
<reference evidence="2 3" key="1">
    <citation type="submission" date="2022-09" db="EMBL/GenBank/DDBJ databases">
        <title>New species of Phenylobacterium.</title>
        <authorList>
            <person name="Mieszkin S."/>
        </authorList>
    </citation>
    <scope>NUCLEOTIDE SEQUENCE [LARGE SCALE GENOMIC DNA]</scope>
    <source>
        <strain evidence="2 3">HK31-G</strain>
    </source>
</reference>
<accession>A0ABW6CMV1</accession>
<dbReference type="InterPro" id="IPR055645">
    <property type="entry name" value="DpdA"/>
</dbReference>
<evidence type="ECO:0000313" key="3">
    <source>
        <dbReference type="Proteomes" id="UP001598130"/>
    </source>
</evidence>
<evidence type="ECO:0000313" key="2">
    <source>
        <dbReference type="EMBL" id="MFD3263135.1"/>
    </source>
</evidence>
<dbReference type="Pfam" id="PF23859">
    <property type="entry name" value="DpdA"/>
    <property type="match status" value="1"/>
</dbReference>
<feature type="domain" description="DeoxyPurine in DNA protein A" evidence="1">
    <location>
        <begin position="25"/>
        <end position="224"/>
    </location>
</feature>
<sequence length="255" mass="29042">MIFFPGLHQVSDAVHFRRGCISINRLWTRRKPVGGGPHFIDSGAYTVLDKHGYYPPSHSVEAYAARLYELHAQNIVRIAVAAAQDYMCEPHIRAKTGLTIEEHQRLTVERYDALLEELRRLFGNAIPFRVMPVLQGQSIADYLRHIEMYGPRLGFRMWVGVGSVCKRQGRAVVVEDILRAIKTARPDLRLHGFGVKLTSLVNAAVRRLLFSADSMAWSFSARKQGRDGNDWREARAFLEKVSTPAREPEQLHFGY</sequence>
<dbReference type="RefSeq" id="WP_377367821.1">
    <property type="nucleotide sequence ID" value="NZ_JAOTJD010000005.1"/>
</dbReference>